<gene>
    <name evidence="1" type="ORF">VZ94_18640</name>
</gene>
<accession>A0A0F3IEY5</accession>
<organism evidence="1 2">
    <name type="scientific">Methylocucumis oryzae</name>
    <dbReference type="NCBI Taxonomy" id="1632867"/>
    <lineage>
        <taxon>Bacteria</taxon>
        <taxon>Pseudomonadati</taxon>
        <taxon>Pseudomonadota</taxon>
        <taxon>Gammaproteobacteria</taxon>
        <taxon>Methylococcales</taxon>
        <taxon>Methylococcaceae</taxon>
        <taxon>Methylocucumis</taxon>
    </lineage>
</organism>
<sequence length="95" mass="10326">MGNVLTAHEISQSLAIFQHLSALSRHCHFKPIKTAVYCWWSEDAGHVSLLAQDCIEQTTECVLQASHSIAANHNEIIRDAGVLAALSALCTKLAD</sequence>
<evidence type="ECO:0000313" key="1">
    <source>
        <dbReference type="EMBL" id="KJV05380.1"/>
    </source>
</evidence>
<proteinExistence type="predicted"/>
<reference evidence="2" key="1">
    <citation type="submission" date="2015-03" db="EMBL/GenBank/DDBJ databases">
        <title>Draft genome sequence of a novel methanotroph (Sn10-6) isolated from flooded ricefield rhizosphere in India.</title>
        <authorList>
            <person name="Pandit P.S."/>
            <person name="Pore S.D."/>
            <person name="Arora P."/>
            <person name="Kapse N.G."/>
            <person name="Dhakephalkar P.K."/>
            <person name="Rahalkar M.C."/>
        </authorList>
    </citation>
    <scope>NUCLEOTIDE SEQUENCE [LARGE SCALE GENOMIC DNA]</scope>
    <source>
        <strain evidence="2">Sn10-6</strain>
    </source>
</reference>
<comment type="caution">
    <text evidence="1">The sequence shown here is derived from an EMBL/GenBank/DDBJ whole genome shotgun (WGS) entry which is preliminary data.</text>
</comment>
<name>A0A0F3IEY5_9GAMM</name>
<evidence type="ECO:0000313" key="2">
    <source>
        <dbReference type="Proteomes" id="UP000033684"/>
    </source>
</evidence>
<reference evidence="1 2" key="2">
    <citation type="journal article" date="2016" name="Microb. Ecol.">
        <title>Genome Characteristics of a Novel Type I Methanotroph (Sn10-6) Isolated from a Flooded Indian Rice Field.</title>
        <authorList>
            <person name="Rahalkar M.C."/>
            <person name="Pandit P.S."/>
            <person name="Dhakephalkar P.K."/>
            <person name="Pore S."/>
            <person name="Arora P."/>
            <person name="Kapse N."/>
        </authorList>
    </citation>
    <scope>NUCLEOTIDE SEQUENCE [LARGE SCALE GENOMIC DNA]</scope>
    <source>
        <strain evidence="1 2">Sn10-6</strain>
    </source>
</reference>
<dbReference type="EMBL" id="LAJX01000239">
    <property type="protein sequence ID" value="KJV05380.1"/>
    <property type="molecule type" value="Genomic_DNA"/>
</dbReference>
<dbReference type="Proteomes" id="UP000033684">
    <property type="component" value="Unassembled WGS sequence"/>
</dbReference>
<protein>
    <submittedName>
        <fullName evidence="1">Uncharacterized protein</fullName>
    </submittedName>
</protein>
<keyword evidence="2" id="KW-1185">Reference proteome</keyword>
<dbReference type="AlphaFoldDB" id="A0A0F3IEY5"/>